<keyword evidence="2" id="KW-0067">ATP-binding</keyword>
<protein>
    <submittedName>
        <fullName evidence="10">PAS domain S-box-containing protein</fullName>
    </submittedName>
</protein>
<keyword evidence="11" id="KW-1185">Reference proteome</keyword>
<dbReference type="OrthoDB" id="9761705at2"/>
<dbReference type="Gene3D" id="3.40.50.300">
    <property type="entry name" value="P-loop containing nucleotide triphosphate hydrolases"/>
    <property type="match status" value="1"/>
</dbReference>
<dbReference type="Proteomes" id="UP000198607">
    <property type="component" value="Unassembled WGS sequence"/>
</dbReference>
<feature type="domain" description="PAS" evidence="8">
    <location>
        <begin position="8"/>
        <end position="55"/>
    </location>
</feature>
<dbReference type="InterPro" id="IPR000014">
    <property type="entry name" value="PAS"/>
</dbReference>
<dbReference type="SUPFAM" id="SSF46689">
    <property type="entry name" value="Homeodomain-like"/>
    <property type="match status" value="1"/>
</dbReference>
<dbReference type="InterPro" id="IPR002197">
    <property type="entry name" value="HTH_Fis"/>
</dbReference>
<dbReference type="EMBL" id="FNCY01000008">
    <property type="protein sequence ID" value="SDH75311.1"/>
    <property type="molecule type" value="Genomic_DNA"/>
</dbReference>
<dbReference type="SMART" id="SM00091">
    <property type="entry name" value="PAS"/>
    <property type="match status" value="1"/>
</dbReference>
<dbReference type="CDD" id="cd00130">
    <property type="entry name" value="PAS"/>
    <property type="match status" value="1"/>
</dbReference>
<dbReference type="FunFam" id="3.40.50.300:FF:000006">
    <property type="entry name" value="DNA-binding transcriptional regulator NtrC"/>
    <property type="match status" value="1"/>
</dbReference>
<evidence type="ECO:0000259" key="8">
    <source>
        <dbReference type="PROSITE" id="PS50112"/>
    </source>
</evidence>
<dbReference type="InterPro" id="IPR003593">
    <property type="entry name" value="AAA+_ATPase"/>
</dbReference>
<dbReference type="FunFam" id="1.10.8.60:FF:000014">
    <property type="entry name" value="DNA-binding transcriptional regulator NtrC"/>
    <property type="match status" value="1"/>
</dbReference>
<dbReference type="PROSITE" id="PS50113">
    <property type="entry name" value="PAC"/>
    <property type="match status" value="1"/>
</dbReference>
<dbReference type="InterPro" id="IPR013767">
    <property type="entry name" value="PAS_fold"/>
</dbReference>
<evidence type="ECO:0000256" key="6">
    <source>
        <dbReference type="ARBA" id="ARBA00023163"/>
    </source>
</evidence>
<keyword evidence="3" id="KW-0805">Transcription regulation</keyword>
<dbReference type="NCBIfam" id="TIGR00229">
    <property type="entry name" value="sensory_box"/>
    <property type="match status" value="1"/>
</dbReference>
<feature type="domain" description="PAC" evidence="9">
    <location>
        <begin position="76"/>
        <end position="128"/>
    </location>
</feature>
<organism evidence="10 11">
    <name type="scientific">Propionivibrio dicarboxylicus</name>
    <dbReference type="NCBI Taxonomy" id="83767"/>
    <lineage>
        <taxon>Bacteria</taxon>
        <taxon>Pseudomonadati</taxon>
        <taxon>Pseudomonadota</taxon>
        <taxon>Betaproteobacteria</taxon>
        <taxon>Rhodocyclales</taxon>
        <taxon>Rhodocyclaceae</taxon>
        <taxon>Propionivibrio</taxon>
    </lineage>
</organism>
<accession>A0A1G8EZJ8</accession>
<dbReference type="PANTHER" id="PTHR32071">
    <property type="entry name" value="TRANSCRIPTIONAL REGULATORY PROTEIN"/>
    <property type="match status" value="1"/>
</dbReference>
<evidence type="ECO:0000259" key="9">
    <source>
        <dbReference type="PROSITE" id="PS50113"/>
    </source>
</evidence>
<keyword evidence="5" id="KW-0010">Activator</keyword>
<evidence type="ECO:0000259" key="7">
    <source>
        <dbReference type="PROSITE" id="PS50045"/>
    </source>
</evidence>
<dbReference type="PROSITE" id="PS00688">
    <property type="entry name" value="SIGMA54_INTERACT_3"/>
    <property type="match status" value="1"/>
</dbReference>
<evidence type="ECO:0000256" key="1">
    <source>
        <dbReference type="ARBA" id="ARBA00022741"/>
    </source>
</evidence>
<dbReference type="RefSeq" id="WP_091937620.1">
    <property type="nucleotide sequence ID" value="NZ_FNCY01000008.1"/>
</dbReference>
<evidence type="ECO:0000256" key="4">
    <source>
        <dbReference type="ARBA" id="ARBA00023125"/>
    </source>
</evidence>
<dbReference type="STRING" id="83767.SAMN05660652_02242"/>
<dbReference type="Pfam" id="PF00158">
    <property type="entry name" value="Sigma54_activat"/>
    <property type="match status" value="1"/>
</dbReference>
<dbReference type="SMART" id="SM00382">
    <property type="entry name" value="AAA"/>
    <property type="match status" value="1"/>
</dbReference>
<dbReference type="InterPro" id="IPR025944">
    <property type="entry name" value="Sigma_54_int_dom_CS"/>
</dbReference>
<dbReference type="InterPro" id="IPR000700">
    <property type="entry name" value="PAS-assoc_C"/>
</dbReference>
<evidence type="ECO:0000256" key="3">
    <source>
        <dbReference type="ARBA" id="ARBA00023015"/>
    </source>
</evidence>
<evidence type="ECO:0000313" key="10">
    <source>
        <dbReference type="EMBL" id="SDH75311.1"/>
    </source>
</evidence>
<dbReference type="InterPro" id="IPR009057">
    <property type="entry name" value="Homeodomain-like_sf"/>
</dbReference>
<dbReference type="InterPro" id="IPR025662">
    <property type="entry name" value="Sigma_54_int_dom_ATP-bd_1"/>
</dbReference>
<dbReference type="Gene3D" id="1.10.8.60">
    <property type="match status" value="1"/>
</dbReference>
<dbReference type="Pfam" id="PF25601">
    <property type="entry name" value="AAA_lid_14"/>
    <property type="match status" value="1"/>
</dbReference>
<gene>
    <name evidence="10" type="ORF">SAMN05660652_02242</name>
</gene>
<dbReference type="InterPro" id="IPR002078">
    <property type="entry name" value="Sigma_54_int"/>
</dbReference>
<dbReference type="SUPFAM" id="SSF52540">
    <property type="entry name" value="P-loop containing nucleoside triphosphate hydrolases"/>
    <property type="match status" value="1"/>
</dbReference>
<evidence type="ECO:0000256" key="2">
    <source>
        <dbReference type="ARBA" id="ARBA00022840"/>
    </source>
</evidence>
<dbReference type="PROSITE" id="PS50112">
    <property type="entry name" value="PAS"/>
    <property type="match status" value="1"/>
</dbReference>
<dbReference type="InterPro" id="IPR027417">
    <property type="entry name" value="P-loop_NTPase"/>
</dbReference>
<evidence type="ECO:0000313" key="11">
    <source>
        <dbReference type="Proteomes" id="UP000198607"/>
    </source>
</evidence>
<keyword evidence="6" id="KW-0804">Transcription</keyword>
<dbReference type="CDD" id="cd00009">
    <property type="entry name" value="AAA"/>
    <property type="match status" value="1"/>
</dbReference>
<feature type="domain" description="Sigma-54 factor interaction" evidence="7">
    <location>
        <begin position="132"/>
        <end position="361"/>
    </location>
</feature>
<dbReference type="GO" id="GO:0043565">
    <property type="term" value="F:sequence-specific DNA binding"/>
    <property type="evidence" value="ECO:0007669"/>
    <property type="project" value="InterPro"/>
</dbReference>
<dbReference type="PROSITE" id="PS00675">
    <property type="entry name" value="SIGMA54_INTERACT_1"/>
    <property type="match status" value="1"/>
</dbReference>
<name>A0A1G8EZJ8_9RHOO</name>
<evidence type="ECO:0000256" key="5">
    <source>
        <dbReference type="ARBA" id="ARBA00023159"/>
    </source>
</evidence>
<reference evidence="10 11" key="1">
    <citation type="submission" date="2016-10" db="EMBL/GenBank/DDBJ databases">
        <authorList>
            <person name="de Groot N.N."/>
        </authorList>
    </citation>
    <scope>NUCLEOTIDE SEQUENCE [LARGE SCALE GENOMIC DNA]</scope>
    <source>
        <strain evidence="10 11">DSM 5885</strain>
    </source>
</reference>
<dbReference type="AlphaFoldDB" id="A0A1G8EZJ8"/>
<dbReference type="PROSITE" id="PS50045">
    <property type="entry name" value="SIGMA54_INTERACT_4"/>
    <property type="match status" value="1"/>
</dbReference>
<proteinExistence type="predicted"/>
<dbReference type="Gene3D" id="1.10.10.60">
    <property type="entry name" value="Homeodomain-like"/>
    <property type="match status" value="1"/>
</dbReference>
<keyword evidence="4" id="KW-0238">DNA-binding</keyword>
<dbReference type="SUPFAM" id="SSF55785">
    <property type="entry name" value="PYP-like sensor domain (PAS domain)"/>
    <property type="match status" value="1"/>
</dbReference>
<dbReference type="Gene3D" id="3.30.450.20">
    <property type="entry name" value="PAS domain"/>
    <property type="match status" value="1"/>
</dbReference>
<dbReference type="Pfam" id="PF02954">
    <property type="entry name" value="HTH_8"/>
    <property type="match status" value="1"/>
</dbReference>
<dbReference type="Pfam" id="PF00989">
    <property type="entry name" value="PAS"/>
    <property type="match status" value="1"/>
</dbReference>
<dbReference type="GO" id="GO:0005524">
    <property type="term" value="F:ATP binding"/>
    <property type="evidence" value="ECO:0007669"/>
    <property type="project" value="UniProtKB-KW"/>
</dbReference>
<dbReference type="InterPro" id="IPR058031">
    <property type="entry name" value="AAA_lid_NorR"/>
</dbReference>
<dbReference type="GO" id="GO:0006355">
    <property type="term" value="P:regulation of DNA-templated transcription"/>
    <property type="evidence" value="ECO:0007669"/>
    <property type="project" value="InterPro"/>
</dbReference>
<sequence>MPGNDFDRSILDSLSEGVFTVDKDWKISSFNRSAEEITGISRQDALGQICSDVLHSRLCERRCPIREALTKGSPIKDQRCYFVDIEGERIPISVSAATLINNAGNIIGGVETFRDISELEALRNALHRQNSLTSRSPAMQQVLDLVPVLAGNPTSVLIFGETGTGKEIIARAIHQHGPRADKPFIAINCGALPENLLESELFGYKKGAFTGADRDKPGRLSQARDGTLFLDEIGEISPAMQIRLLRVLQEREFEPLSSTKPEPFKARVIAASHRDLKQMVDEDLFRQDLYYRLVVFRLDIPPLRERREDIPALAAQLLARANARMEQNIAGIDPRAMEALQRYDWPGNIRQLENVIERAVVLCHNAWITPEQLPSELQTFPEASDRHPSPAAQIRRQAEAEAILSALKENGFNRKATAAHLGMHPTTLYRKIKAWELI</sequence>
<keyword evidence="1" id="KW-0547">Nucleotide-binding</keyword>
<dbReference type="InterPro" id="IPR035965">
    <property type="entry name" value="PAS-like_dom_sf"/>
</dbReference>